<dbReference type="InterPro" id="IPR032466">
    <property type="entry name" value="Metal_Hydrolase"/>
</dbReference>
<feature type="binding site" evidence="3">
    <location>
        <position position="133"/>
    </location>
    <ligand>
        <name>a divalent metal cation</name>
        <dbReference type="ChEBI" id="CHEBI:60240"/>
        <label>1</label>
    </ligand>
</feature>
<accession>A0A0J5W6P3</accession>
<feature type="binding site" evidence="3">
    <location>
        <position position="22"/>
    </location>
    <ligand>
        <name>a divalent metal cation</name>
        <dbReference type="ChEBI" id="CHEBI:60240"/>
        <label>1</label>
    </ligand>
</feature>
<sequence length="305" mass="33696">MIQTVLGKIAPEELGICSAHEHLSIDLSRVKKDPDTILDDEQGMREELEDFYRLGGRSMVEVTNDGMGRDALVLKRLSEATGVHLITCTGFYKDPYIPDFADGWKAEQFAQHFIKEAKEGIADTGILPGVIGEVGTSKNEMKPIERELLIGAAMAGTETGLPVTTHTTLGTLGLEQVQLLTKHGLPADQIIIGHQDLNPNKDEVLAVLETGAYIAFDTIGKNNYRPDEDRADFLIDFINRGYEKQILLSADLTRKSHWKKNGGPGYGLVLETFIPKLKKSGVPESILHQFLTVNPSRAFSIRERS</sequence>
<comment type="similarity">
    <text evidence="4">Belongs to the metallo-dependent hydrolases superfamily. Phosphotriesterase family.</text>
</comment>
<protein>
    <submittedName>
        <fullName evidence="5 6">Phosphotriesterase</fullName>
    </submittedName>
</protein>
<feature type="binding site" evidence="3">
    <location>
        <position position="251"/>
    </location>
    <ligand>
        <name>a divalent metal cation</name>
        <dbReference type="ChEBI" id="CHEBI:60240"/>
        <label>1</label>
    </ligand>
</feature>
<dbReference type="Proteomes" id="UP000465778">
    <property type="component" value="Unassembled WGS sequence"/>
</dbReference>
<dbReference type="Gene3D" id="3.20.20.140">
    <property type="entry name" value="Metal-dependent hydrolases"/>
    <property type="match status" value="1"/>
</dbReference>
<feature type="binding site" evidence="3">
    <location>
        <position position="133"/>
    </location>
    <ligand>
        <name>a divalent metal cation</name>
        <dbReference type="ChEBI" id="CHEBI:60240"/>
        <label>2</label>
    </ligand>
</feature>
<reference evidence="5 7" key="1">
    <citation type="journal article" date="2020" name="G3 (Bethesda)">
        <title>Whole Genome Sequencing and Comparative Genomics of Two Nematicidal Bacillus Strains Reveals a Wide Range of Possible Virulence Factors.</title>
        <authorList>
            <person name="Susic N."/>
            <person name="Janezic S."/>
            <person name="Rupnik M."/>
            <person name="Geric Stare B."/>
        </authorList>
    </citation>
    <scope>NUCLEOTIDE SEQUENCE [LARGE SCALE GENOMIC DNA]</scope>
    <source>
        <strain evidence="5 7">I-1582</strain>
    </source>
</reference>
<gene>
    <name evidence="5" type="ORF">KIS1582_1530</name>
    <name evidence="6" type="ORF">OD459_16120</name>
</gene>
<organism evidence="5 7">
    <name type="scientific">Cytobacillus firmus</name>
    <name type="common">Bacillus firmus</name>
    <dbReference type="NCBI Taxonomy" id="1399"/>
    <lineage>
        <taxon>Bacteria</taxon>
        <taxon>Bacillati</taxon>
        <taxon>Bacillota</taxon>
        <taxon>Bacilli</taxon>
        <taxon>Bacillales</taxon>
        <taxon>Bacillaceae</taxon>
        <taxon>Cytobacillus</taxon>
    </lineage>
</organism>
<dbReference type="OrthoDB" id="105927at2"/>
<keyword evidence="1 3" id="KW-0479">Metal-binding</keyword>
<keyword evidence="2" id="KW-0378">Hydrolase</keyword>
<dbReference type="Pfam" id="PF02126">
    <property type="entry name" value="PTE"/>
    <property type="match status" value="1"/>
</dbReference>
<dbReference type="RefSeq" id="WP_048007996.1">
    <property type="nucleotide sequence ID" value="NZ_CP098323.1"/>
</dbReference>
<dbReference type="PANTHER" id="PTHR10819">
    <property type="entry name" value="PHOSPHOTRIESTERASE-RELATED"/>
    <property type="match status" value="1"/>
</dbReference>
<dbReference type="InterPro" id="IPR001559">
    <property type="entry name" value="Phosphotriesterase"/>
</dbReference>
<proteinExistence type="inferred from homology"/>
<dbReference type="PANTHER" id="PTHR10819:SF3">
    <property type="entry name" value="PHOSPHOTRIESTERASE-RELATED PROTEIN"/>
    <property type="match status" value="1"/>
</dbReference>
<dbReference type="GO" id="GO:0016787">
    <property type="term" value="F:hydrolase activity"/>
    <property type="evidence" value="ECO:0007669"/>
    <property type="project" value="UniProtKB-KW"/>
</dbReference>
<comment type="caution">
    <text evidence="4">Lacks conserved residue(s) required for the propagation of feature annotation.</text>
</comment>
<feature type="binding site" evidence="3">
    <location>
        <position position="20"/>
    </location>
    <ligand>
        <name>a divalent metal cation</name>
        <dbReference type="ChEBI" id="CHEBI:60240"/>
        <label>1</label>
    </ligand>
</feature>
<evidence type="ECO:0000256" key="4">
    <source>
        <dbReference type="PROSITE-ProRule" id="PRU00679"/>
    </source>
</evidence>
<evidence type="ECO:0000313" key="6">
    <source>
        <dbReference type="EMBL" id="UYG93727.1"/>
    </source>
</evidence>
<dbReference type="SUPFAM" id="SSF51556">
    <property type="entry name" value="Metallo-dependent hydrolases"/>
    <property type="match status" value="1"/>
</dbReference>
<dbReference type="EMBL" id="CP107027">
    <property type="protein sequence ID" value="UYG93727.1"/>
    <property type="molecule type" value="Genomic_DNA"/>
</dbReference>
<name>A0A0J5W6P3_CYTFI</name>
<dbReference type="GO" id="GO:0008270">
    <property type="term" value="F:zinc ion binding"/>
    <property type="evidence" value="ECO:0007669"/>
    <property type="project" value="InterPro"/>
</dbReference>
<evidence type="ECO:0000256" key="3">
    <source>
        <dbReference type="PIRSR" id="PIRSR601559-52"/>
    </source>
</evidence>
<feature type="binding site" evidence="3">
    <location>
        <position position="166"/>
    </location>
    <ligand>
        <name>a divalent metal cation</name>
        <dbReference type="ChEBI" id="CHEBI:60240"/>
        <label>2</label>
    </ligand>
</feature>
<feature type="binding site" evidence="3">
    <location>
        <position position="194"/>
    </location>
    <ligand>
        <name>a divalent metal cation</name>
        <dbReference type="ChEBI" id="CHEBI:60240"/>
        <label>2</label>
    </ligand>
</feature>
<evidence type="ECO:0000313" key="7">
    <source>
        <dbReference type="Proteomes" id="UP000465778"/>
    </source>
</evidence>
<reference evidence="6" key="2">
    <citation type="submission" date="2022-10" db="EMBL/GenBank/DDBJ databases">
        <title>Mechanism of multi-heavy metal repair in Cytobacillus Firmus M7.</title>
        <authorList>
            <person name="Li X."/>
            <person name="Yu C."/>
        </authorList>
    </citation>
    <scope>NUCLEOTIDE SEQUENCE</scope>
    <source>
        <strain evidence="6">M7</strain>
    </source>
</reference>
<evidence type="ECO:0000256" key="1">
    <source>
        <dbReference type="ARBA" id="ARBA00022723"/>
    </source>
</evidence>
<dbReference type="Proteomes" id="UP001163104">
    <property type="component" value="Chromosome"/>
</dbReference>
<dbReference type="PROSITE" id="PS51347">
    <property type="entry name" value="PHOSPHOTRIESTERASE_2"/>
    <property type="match status" value="1"/>
</dbReference>
<comment type="cofactor">
    <cofactor evidence="3">
        <name>a divalent metal cation</name>
        <dbReference type="ChEBI" id="CHEBI:60240"/>
    </cofactor>
    <text evidence="3">Binds 2 divalent metal cations per subunit.</text>
</comment>
<dbReference type="PIRSF" id="PIRSF016839">
    <property type="entry name" value="PhP"/>
    <property type="match status" value="1"/>
</dbReference>
<dbReference type="EMBL" id="VDEM01000012">
    <property type="protein sequence ID" value="KAF0824609.1"/>
    <property type="molecule type" value="Genomic_DNA"/>
</dbReference>
<dbReference type="AlphaFoldDB" id="A0A0J5W6P3"/>
<evidence type="ECO:0000256" key="2">
    <source>
        <dbReference type="ARBA" id="ARBA00022801"/>
    </source>
</evidence>
<evidence type="ECO:0000313" key="5">
    <source>
        <dbReference type="EMBL" id="KAF0824609.1"/>
    </source>
</evidence>